<gene>
    <name evidence="2" type="ORF">E6K71_02180</name>
</gene>
<dbReference type="Proteomes" id="UP000316292">
    <property type="component" value="Unassembled WGS sequence"/>
</dbReference>
<evidence type="ECO:0008006" key="4">
    <source>
        <dbReference type="Google" id="ProtNLM"/>
    </source>
</evidence>
<comment type="caution">
    <text evidence="2">The sequence shown here is derived from an EMBL/GenBank/DDBJ whole genome shotgun (WGS) entry which is preliminary data.</text>
</comment>
<keyword evidence="1" id="KW-1133">Transmembrane helix</keyword>
<evidence type="ECO:0000313" key="2">
    <source>
        <dbReference type="EMBL" id="TMQ50682.1"/>
    </source>
</evidence>
<name>A0A538SH39_UNCEI</name>
<accession>A0A538SH39</accession>
<keyword evidence="1" id="KW-0812">Transmembrane</keyword>
<sequence>MSPATEKRFWLLRRLSKVMSVLAWIVLVIVLLVVPVGFARAIIARSPEDFTQTLAYGVSGGFIFIYLLYTAQWIQVILAVEENTKQATYVLEKLTTLTQQVRDRLGETADRRESGDLPG</sequence>
<dbReference type="EMBL" id="VBOR01000030">
    <property type="protein sequence ID" value="TMQ50682.1"/>
    <property type="molecule type" value="Genomic_DNA"/>
</dbReference>
<organism evidence="2 3">
    <name type="scientific">Eiseniibacteriota bacterium</name>
    <dbReference type="NCBI Taxonomy" id="2212470"/>
    <lineage>
        <taxon>Bacteria</taxon>
        <taxon>Candidatus Eiseniibacteriota</taxon>
    </lineage>
</organism>
<proteinExistence type="predicted"/>
<evidence type="ECO:0000313" key="3">
    <source>
        <dbReference type="Proteomes" id="UP000316292"/>
    </source>
</evidence>
<protein>
    <recommendedName>
        <fullName evidence="4">DUF4282 domain-containing protein</fullName>
    </recommendedName>
</protein>
<dbReference type="AlphaFoldDB" id="A0A538SH39"/>
<keyword evidence="1" id="KW-0472">Membrane</keyword>
<feature type="transmembrane region" description="Helical" evidence="1">
    <location>
        <begin position="21"/>
        <end position="44"/>
    </location>
</feature>
<feature type="transmembrane region" description="Helical" evidence="1">
    <location>
        <begin position="50"/>
        <end position="69"/>
    </location>
</feature>
<reference evidence="2 3" key="1">
    <citation type="journal article" date="2019" name="Nat. Microbiol.">
        <title>Mediterranean grassland soil C-N compound turnover is dependent on rainfall and depth, and is mediated by genomically divergent microorganisms.</title>
        <authorList>
            <person name="Diamond S."/>
            <person name="Andeer P.F."/>
            <person name="Li Z."/>
            <person name="Crits-Christoph A."/>
            <person name="Burstein D."/>
            <person name="Anantharaman K."/>
            <person name="Lane K.R."/>
            <person name="Thomas B.C."/>
            <person name="Pan C."/>
            <person name="Northen T.R."/>
            <person name="Banfield J.F."/>
        </authorList>
    </citation>
    <scope>NUCLEOTIDE SEQUENCE [LARGE SCALE GENOMIC DNA]</scope>
    <source>
        <strain evidence="2">WS_1</strain>
    </source>
</reference>
<evidence type="ECO:0000256" key="1">
    <source>
        <dbReference type="SAM" id="Phobius"/>
    </source>
</evidence>